<protein>
    <submittedName>
        <fullName evidence="1">Uncharacterized protein</fullName>
    </submittedName>
</protein>
<name>A0A8B9QL27_APTOW</name>
<reference evidence="1" key="1">
    <citation type="submission" date="2025-08" db="UniProtKB">
        <authorList>
            <consortium name="Ensembl"/>
        </authorList>
    </citation>
    <scope>IDENTIFICATION</scope>
</reference>
<proteinExistence type="predicted"/>
<keyword evidence="2" id="KW-1185">Reference proteome</keyword>
<evidence type="ECO:0000313" key="2">
    <source>
        <dbReference type="Proteomes" id="UP000694424"/>
    </source>
</evidence>
<dbReference type="AlphaFoldDB" id="A0A8B9QL27"/>
<organism evidence="1 2">
    <name type="scientific">Apteryx owenii</name>
    <name type="common">Little spotted kiwi</name>
    <dbReference type="NCBI Taxonomy" id="8824"/>
    <lineage>
        <taxon>Eukaryota</taxon>
        <taxon>Metazoa</taxon>
        <taxon>Chordata</taxon>
        <taxon>Craniata</taxon>
        <taxon>Vertebrata</taxon>
        <taxon>Euteleostomi</taxon>
        <taxon>Archelosauria</taxon>
        <taxon>Archosauria</taxon>
        <taxon>Dinosauria</taxon>
        <taxon>Saurischia</taxon>
        <taxon>Theropoda</taxon>
        <taxon>Coelurosauria</taxon>
        <taxon>Aves</taxon>
        <taxon>Palaeognathae</taxon>
        <taxon>Apterygiformes</taxon>
        <taxon>Apterygidae</taxon>
        <taxon>Apteryx</taxon>
    </lineage>
</organism>
<evidence type="ECO:0000313" key="1">
    <source>
        <dbReference type="Ensembl" id="ENSAOWP00000028454.1"/>
    </source>
</evidence>
<sequence>MMCSSGRESFFNLNSTWYDPAGSWLDTRRTPLHYAYGSGCAARCNCGGDSCQGGHDYRHYGYRRSVCSKRCRSSSAPCHGKGSSQRARTSACNYRSSGRCLSDKRAVCAEWCQQPLGSCHGNRDSVCIMQPVGYRGSAGGWQDGVRACSLGCQGYGCVGGPTYSYGAYEGCHSHGAAICSKGCQGYGCVGGPTYSYGAYEGCHSHGAAICSNGCQRFYGGCHN</sequence>
<dbReference type="Ensembl" id="ENSAOWT00000032238.1">
    <property type="protein sequence ID" value="ENSAOWP00000028454.1"/>
    <property type="gene ID" value="ENSAOWG00000019161.1"/>
</dbReference>
<dbReference type="Proteomes" id="UP000694424">
    <property type="component" value="Unplaced"/>
</dbReference>
<accession>A0A8B9QL27</accession>
<reference evidence="1" key="2">
    <citation type="submission" date="2025-09" db="UniProtKB">
        <authorList>
            <consortium name="Ensembl"/>
        </authorList>
    </citation>
    <scope>IDENTIFICATION</scope>
</reference>